<proteinExistence type="predicted"/>
<gene>
    <name evidence="3" type="ORF">PDE001_LOCUS11588</name>
    <name evidence="2" type="ORF">PDE001_LOCUS6675</name>
</gene>
<keyword evidence="4" id="KW-1185">Reference proteome</keyword>
<sequence>MANISEFCIYKLCKAITESRTVRKSVCIPSVTAASEGSICTYRHVLVELVVPDPALKELSKKYLPDYRAAEETEEQEFYANFGIKRKQPDTPSQNCQSALKFSRGLGLSSPGHIIQFELYPARSRCPFLPPPRRAEGSVYEHAVFFQDHVSAQVPGQEAEHSKRRSRFYATARL</sequence>
<dbReference type="Proteomes" id="UP001162029">
    <property type="component" value="Unassembled WGS sequence"/>
</dbReference>
<evidence type="ECO:0000313" key="4">
    <source>
        <dbReference type="Proteomes" id="UP001162029"/>
    </source>
</evidence>
<protein>
    <submittedName>
        <fullName evidence="3">Uncharacterized protein</fullName>
    </submittedName>
</protein>
<organism evidence="3 4">
    <name type="scientific">Peronospora destructor</name>
    <dbReference type="NCBI Taxonomy" id="86335"/>
    <lineage>
        <taxon>Eukaryota</taxon>
        <taxon>Sar</taxon>
        <taxon>Stramenopiles</taxon>
        <taxon>Oomycota</taxon>
        <taxon>Peronosporomycetes</taxon>
        <taxon>Peronosporales</taxon>
        <taxon>Peronosporaceae</taxon>
        <taxon>Peronospora</taxon>
    </lineage>
</organism>
<accession>A0AAV0VDZ9</accession>
<evidence type="ECO:0000313" key="3">
    <source>
        <dbReference type="EMBL" id="CAI5746613.1"/>
    </source>
</evidence>
<dbReference type="AlphaFoldDB" id="A0AAV0VDZ9"/>
<feature type="region of interest" description="Disordered" evidence="1">
    <location>
        <begin position="155"/>
        <end position="174"/>
    </location>
</feature>
<comment type="caution">
    <text evidence="3">The sequence shown here is derived from an EMBL/GenBank/DDBJ whole genome shotgun (WGS) entry which is preliminary data.</text>
</comment>
<evidence type="ECO:0000313" key="2">
    <source>
        <dbReference type="EMBL" id="CAI5737666.1"/>
    </source>
</evidence>
<reference evidence="3" key="1">
    <citation type="submission" date="2022-12" db="EMBL/GenBank/DDBJ databases">
        <authorList>
            <person name="Webb A."/>
        </authorList>
    </citation>
    <scope>NUCLEOTIDE SEQUENCE</scope>
    <source>
        <strain evidence="3">Pd1</strain>
    </source>
</reference>
<name>A0AAV0VDZ9_9STRA</name>
<evidence type="ECO:0000256" key="1">
    <source>
        <dbReference type="SAM" id="MobiDB-lite"/>
    </source>
</evidence>
<dbReference type="EMBL" id="CANTFM010002604">
    <property type="protein sequence ID" value="CAI5746613.1"/>
    <property type="molecule type" value="Genomic_DNA"/>
</dbReference>
<dbReference type="EMBL" id="CANTFM010001280">
    <property type="protein sequence ID" value="CAI5737666.1"/>
    <property type="molecule type" value="Genomic_DNA"/>
</dbReference>